<dbReference type="InParanoid" id="A0A194WW58"/>
<accession>A0A194WW58</accession>
<dbReference type="KEGG" id="psco:LY89DRAFT_688653"/>
<organism evidence="2 3">
    <name type="scientific">Mollisia scopiformis</name>
    <name type="common">Conifer needle endophyte fungus</name>
    <name type="synonym">Phialocephala scopiformis</name>
    <dbReference type="NCBI Taxonomy" id="149040"/>
    <lineage>
        <taxon>Eukaryota</taxon>
        <taxon>Fungi</taxon>
        <taxon>Dikarya</taxon>
        <taxon>Ascomycota</taxon>
        <taxon>Pezizomycotina</taxon>
        <taxon>Leotiomycetes</taxon>
        <taxon>Helotiales</taxon>
        <taxon>Mollisiaceae</taxon>
        <taxon>Mollisia</taxon>
    </lineage>
</organism>
<evidence type="ECO:0000259" key="1">
    <source>
        <dbReference type="Pfam" id="PF24864"/>
    </source>
</evidence>
<dbReference type="AlphaFoldDB" id="A0A194WW58"/>
<dbReference type="Proteomes" id="UP000070700">
    <property type="component" value="Unassembled WGS sequence"/>
</dbReference>
<dbReference type="RefSeq" id="XP_018066556.1">
    <property type="nucleotide sequence ID" value="XM_018215747.1"/>
</dbReference>
<dbReference type="InterPro" id="IPR056632">
    <property type="entry name" value="DUF7730"/>
</dbReference>
<evidence type="ECO:0000313" key="3">
    <source>
        <dbReference type="Proteomes" id="UP000070700"/>
    </source>
</evidence>
<name>A0A194WW58_MOLSC</name>
<dbReference type="PANTHER" id="PTHR38790:SF9">
    <property type="entry name" value="F-BOX DOMAIN-CONTAINING PROTEIN"/>
    <property type="match status" value="1"/>
</dbReference>
<evidence type="ECO:0000313" key="2">
    <source>
        <dbReference type="EMBL" id="KUJ12201.1"/>
    </source>
</evidence>
<keyword evidence="3" id="KW-1185">Reference proteome</keyword>
<dbReference type="EMBL" id="KQ947425">
    <property type="protein sequence ID" value="KUJ12201.1"/>
    <property type="molecule type" value="Genomic_DNA"/>
</dbReference>
<dbReference type="OrthoDB" id="4757095at2759"/>
<dbReference type="GeneID" id="28825473"/>
<dbReference type="Pfam" id="PF24864">
    <property type="entry name" value="DUF7730"/>
    <property type="match status" value="1"/>
</dbReference>
<dbReference type="PANTHER" id="PTHR38790">
    <property type="entry name" value="2EXR DOMAIN-CONTAINING PROTEIN-RELATED"/>
    <property type="match status" value="1"/>
</dbReference>
<feature type="domain" description="DUF7730" evidence="1">
    <location>
        <begin position="70"/>
        <end position="177"/>
    </location>
</feature>
<reference evidence="2 3" key="1">
    <citation type="submission" date="2015-10" db="EMBL/GenBank/DDBJ databases">
        <title>Full genome of DAOMC 229536 Phialocephala scopiformis, a fungal endophyte of spruce producing the potent anti-insectan compound rugulosin.</title>
        <authorList>
            <consortium name="DOE Joint Genome Institute"/>
            <person name="Walker A.K."/>
            <person name="Frasz S.L."/>
            <person name="Seifert K.A."/>
            <person name="Miller J.D."/>
            <person name="Mondo S.J."/>
            <person name="Labutti K."/>
            <person name="Lipzen A."/>
            <person name="Dockter R."/>
            <person name="Kennedy M."/>
            <person name="Grigoriev I.V."/>
            <person name="Spatafora J.W."/>
        </authorList>
    </citation>
    <scope>NUCLEOTIDE SEQUENCE [LARGE SCALE GENOMIC DNA]</scope>
    <source>
        <strain evidence="2 3">CBS 120377</strain>
    </source>
</reference>
<gene>
    <name evidence="2" type="ORF">LY89DRAFT_688653</name>
</gene>
<sequence length="179" mass="21296">MTPTLRRQLSTLFQNDSRTLPTQKSSKLLSLPFELRTLIFSVCLSNHTIHLFLYSPFNRLKWHHPSSSDDQPPILPLLLSCRQIYIETTPLLYTTNRIKFTLPLTISSQCLNRLLPPHRGPQIRDLWFQWHVQLTPKKDSPEHEEWRKVWEALAEFKGLRRLWVDIVPIWADRWAEEMC</sequence>
<protein>
    <recommendedName>
        <fullName evidence="1">DUF7730 domain-containing protein</fullName>
    </recommendedName>
</protein>
<proteinExistence type="predicted"/>